<reference evidence="2 3" key="1">
    <citation type="submission" date="2017-11" db="EMBL/GenBank/DDBJ databases">
        <title>Evolution of Phototrophy in the Chloroflexi Phylum Driven by Horizontal Gene Transfer.</title>
        <authorList>
            <person name="Ward L.M."/>
            <person name="Hemp J."/>
            <person name="Shih P.M."/>
            <person name="Mcglynn S.E."/>
            <person name="Fischer W."/>
        </authorList>
    </citation>
    <scope>NUCLEOTIDE SEQUENCE [LARGE SCALE GENOMIC DNA]</scope>
    <source>
        <strain evidence="2">CP2_2F</strain>
    </source>
</reference>
<dbReference type="EMBL" id="PGTK01000001">
    <property type="protein sequence ID" value="PJF32222.1"/>
    <property type="molecule type" value="Genomic_DNA"/>
</dbReference>
<dbReference type="InterPro" id="IPR002156">
    <property type="entry name" value="RNaseH_domain"/>
</dbReference>
<dbReference type="GO" id="GO:0004523">
    <property type="term" value="F:RNA-DNA hybrid ribonuclease activity"/>
    <property type="evidence" value="ECO:0007669"/>
    <property type="project" value="InterPro"/>
</dbReference>
<organism evidence="2 3">
    <name type="scientific">Candidatus Thermofonsia Clade 1 bacterium</name>
    <dbReference type="NCBI Taxonomy" id="2364210"/>
    <lineage>
        <taxon>Bacteria</taxon>
        <taxon>Bacillati</taxon>
        <taxon>Chloroflexota</taxon>
        <taxon>Candidatus Thermofontia</taxon>
        <taxon>Candidatus Thermofonsia Clade 1</taxon>
    </lineage>
</organism>
<sequence>MPETESEYEIYVDGAFESDLVAYGVVILKSGQFHAALYGIAETDTEHRQVGSEITAVAEALRWCQTHNVAAITLYYDYEGLEAWATGRYRAQISLTQAYAEFVRESGVQITWRKVASHTGVRWNEKADQLAAQAIALRRETATDTVQSAPNALMEEAERLAKAFTDYLARQGIQAEFKGLFKGMYARVAALGGFFDLYNTPKKRLSPYIHRVRAEDQENLQAAWEAFRRRSQS</sequence>
<dbReference type="GO" id="GO:0003676">
    <property type="term" value="F:nucleic acid binding"/>
    <property type="evidence" value="ECO:0007669"/>
    <property type="project" value="InterPro"/>
</dbReference>
<accession>A0A2M8P3V2</accession>
<dbReference type="Gene3D" id="3.30.420.10">
    <property type="entry name" value="Ribonuclease H-like superfamily/Ribonuclease H"/>
    <property type="match status" value="1"/>
</dbReference>
<name>A0A2M8P3V2_9CHLR</name>
<dbReference type="InterPro" id="IPR036397">
    <property type="entry name" value="RNaseH_sf"/>
</dbReference>
<dbReference type="SUPFAM" id="SSF53098">
    <property type="entry name" value="Ribonuclease H-like"/>
    <property type="match status" value="1"/>
</dbReference>
<evidence type="ECO:0000259" key="1">
    <source>
        <dbReference type="Pfam" id="PF00075"/>
    </source>
</evidence>
<evidence type="ECO:0000313" key="2">
    <source>
        <dbReference type="EMBL" id="PJF32222.1"/>
    </source>
</evidence>
<dbReference type="CDD" id="cd09277">
    <property type="entry name" value="RNase_HI_bacteria_like"/>
    <property type="match status" value="1"/>
</dbReference>
<dbReference type="InterPro" id="IPR012337">
    <property type="entry name" value="RNaseH-like_sf"/>
</dbReference>
<dbReference type="AlphaFoldDB" id="A0A2M8P3V2"/>
<comment type="caution">
    <text evidence="2">The sequence shown here is derived from an EMBL/GenBank/DDBJ whole genome shotgun (WGS) entry which is preliminary data.</text>
</comment>
<dbReference type="Proteomes" id="UP000228921">
    <property type="component" value="Unassembled WGS sequence"/>
</dbReference>
<proteinExistence type="predicted"/>
<feature type="domain" description="RNase H type-1" evidence="1">
    <location>
        <begin position="7"/>
        <end position="135"/>
    </location>
</feature>
<dbReference type="Pfam" id="PF00075">
    <property type="entry name" value="RNase_H"/>
    <property type="match status" value="1"/>
</dbReference>
<evidence type="ECO:0000313" key="3">
    <source>
        <dbReference type="Proteomes" id="UP000228921"/>
    </source>
</evidence>
<gene>
    <name evidence="2" type="ORF">CUN51_00935</name>
</gene>
<protein>
    <recommendedName>
        <fullName evidence="1">RNase H type-1 domain-containing protein</fullName>
    </recommendedName>
</protein>